<keyword evidence="5" id="KW-0573">Peptidoglycan synthesis</keyword>
<protein>
    <submittedName>
        <fullName evidence="9">Lipid II flippase MurJ</fullName>
    </submittedName>
</protein>
<feature type="transmembrane region" description="Helical" evidence="8">
    <location>
        <begin position="41"/>
        <end position="65"/>
    </location>
</feature>
<feature type="transmembrane region" description="Helical" evidence="8">
    <location>
        <begin position="466"/>
        <end position="490"/>
    </location>
</feature>
<gene>
    <name evidence="9" type="ORF">ACFQGP_02215</name>
</gene>
<comment type="subcellular location">
    <subcellularLocation>
        <location evidence="1">Cell membrane</location>
        <topology evidence="1">Multi-pass membrane protein</topology>
    </subcellularLocation>
</comment>
<keyword evidence="2" id="KW-1003">Cell membrane</keyword>
<evidence type="ECO:0000256" key="8">
    <source>
        <dbReference type="SAM" id="Phobius"/>
    </source>
</evidence>
<dbReference type="InterPro" id="IPR004268">
    <property type="entry name" value="MurJ"/>
</dbReference>
<evidence type="ECO:0000256" key="5">
    <source>
        <dbReference type="ARBA" id="ARBA00022984"/>
    </source>
</evidence>
<keyword evidence="6 8" id="KW-1133">Transmembrane helix</keyword>
<feature type="transmembrane region" description="Helical" evidence="8">
    <location>
        <begin position="86"/>
        <end position="105"/>
    </location>
</feature>
<evidence type="ECO:0000256" key="1">
    <source>
        <dbReference type="ARBA" id="ARBA00004651"/>
    </source>
</evidence>
<evidence type="ECO:0000313" key="10">
    <source>
        <dbReference type="Proteomes" id="UP001596289"/>
    </source>
</evidence>
<feature type="transmembrane region" description="Helical" evidence="8">
    <location>
        <begin position="120"/>
        <end position="139"/>
    </location>
</feature>
<dbReference type="PANTHER" id="PTHR47019">
    <property type="entry name" value="LIPID II FLIPPASE MURJ"/>
    <property type="match status" value="1"/>
</dbReference>
<keyword evidence="10" id="KW-1185">Reference proteome</keyword>
<dbReference type="EMBL" id="JBHSSL010000018">
    <property type="protein sequence ID" value="MFC6169390.1"/>
    <property type="molecule type" value="Genomic_DNA"/>
</dbReference>
<evidence type="ECO:0000256" key="2">
    <source>
        <dbReference type="ARBA" id="ARBA00022475"/>
    </source>
</evidence>
<dbReference type="PANTHER" id="PTHR47019:SF1">
    <property type="entry name" value="LIPID II FLIPPASE MURJ"/>
    <property type="match status" value="1"/>
</dbReference>
<dbReference type="Pfam" id="PF03023">
    <property type="entry name" value="MurJ"/>
    <property type="match status" value="1"/>
</dbReference>
<feature type="transmembrane region" description="Helical" evidence="8">
    <location>
        <begin position="178"/>
        <end position="199"/>
    </location>
</feature>
<feature type="transmembrane region" description="Helical" evidence="8">
    <location>
        <begin position="434"/>
        <end position="451"/>
    </location>
</feature>
<keyword evidence="3 8" id="KW-0812">Transmembrane</keyword>
<dbReference type="RefSeq" id="WP_125551344.1">
    <property type="nucleotide sequence ID" value="NZ_JBHSSL010000018.1"/>
</dbReference>
<evidence type="ECO:0000256" key="3">
    <source>
        <dbReference type="ARBA" id="ARBA00022692"/>
    </source>
</evidence>
<feature type="transmembrane region" description="Helical" evidence="8">
    <location>
        <begin position="151"/>
        <end position="172"/>
    </location>
</feature>
<reference evidence="10" key="1">
    <citation type="journal article" date="2019" name="Int. J. Syst. Evol. Microbiol.">
        <title>The Global Catalogue of Microorganisms (GCM) 10K type strain sequencing project: providing services to taxonomists for standard genome sequencing and annotation.</title>
        <authorList>
            <consortium name="The Broad Institute Genomics Platform"/>
            <consortium name="The Broad Institute Genome Sequencing Center for Infectious Disease"/>
            <person name="Wu L."/>
            <person name="Ma J."/>
        </authorList>
    </citation>
    <scope>NUCLEOTIDE SEQUENCE [LARGE SCALE GENOMIC DNA]</scope>
    <source>
        <strain evidence="10">CCM 8904</strain>
    </source>
</reference>
<accession>A0ABW1R942</accession>
<dbReference type="InterPro" id="IPR051050">
    <property type="entry name" value="Lipid_II_flippase_MurJ/MviN"/>
</dbReference>
<evidence type="ECO:0000256" key="6">
    <source>
        <dbReference type="ARBA" id="ARBA00022989"/>
    </source>
</evidence>
<sequence>MKKITYSFPFVIAISLIIQGLGLIRSLILAKSFGASAKLDAFYLANVFTISVFTVVGSAITTIVIPELNSKSAFQQKKTYMEKYLTFIRILSLTVSILLFVFILLGKDLIVPKFSNQNKSLFIILTGILLISQQFKIQASFSISLLQNEGYYITSRFLDIIPVGIPALYLIFSNSINIKLLTILTAAAYILETVIFNYIQRKINPEFIFRLRIGLDKDVKKMILNTLPILLSSMIFQIQVMLSNYFAGFFGHGYITLLSNTNQIMGIFQALIIMNLVNMIYPKLVKDIKKDFIYGVAQVDKYVSLTNLIVILLIWGYIAVGLDLVKLLFVRGAFSMADARIVYQYGIVLGVVLPFDVIRDYSYRIYYAKGNTKKPMNNSLTTVALNITLLIVLSNLIGPISVVLAPALGTLSSTCLILIKAYRDNIRVNIKRIFTSYLITNLLGFSMFIIIKEVHYVSESLIQELVVNIAIGAGFTGVVVVLIVLLLKYLKIDIVKDIFK</sequence>
<evidence type="ECO:0000313" key="9">
    <source>
        <dbReference type="EMBL" id="MFC6169390.1"/>
    </source>
</evidence>
<keyword evidence="7 8" id="KW-0472">Membrane</keyword>
<feature type="transmembrane region" description="Helical" evidence="8">
    <location>
        <begin position="7"/>
        <end position="29"/>
    </location>
</feature>
<feature type="transmembrane region" description="Helical" evidence="8">
    <location>
        <begin position="262"/>
        <end position="281"/>
    </location>
</feature>
<evidence type="ECO:0000256" key="7">
    <source>
        <dbReference type="ARBA" id="ARBA00023136"/>
    </source>
</evidence>
<evidence type="ECO:0000256" key="4">
    <source>
        <dbReference type="ARBA" id="ARBA00022960"/>
    </source>
</evidence>
<feature type="transmembrane region" description="Helical" evidence="8">
    <location>
        <begin position="222"/>
        <end position="242"/>
    </location>
</feature>
<organism evidence="9 10">
    <name type="scientific">Loigolactobacillus jiayinensis</name>
    <dbReference type="NCBI Taxonomy" id="2486016"/>
    <lineage>
        <taxon>Bacteria</taxon>
        <taxon>Bacillati</taxon>
        <taxon>Bacillota</taxon>
        <taxon>Bacilli</taxon>
        <taxon>Lactobacillales</taxon>
        <taxon>Lactobacillaceae</taxon>
        <taxon>Loigolactobacillus</taxon>
    </lineage>
</organism>
<feature type="transmembrane region" description="Helical" evidence="8">
    <location>
        <begin position="302"/>
        <end position="322"/>
    </location>
</feature>
<proteinExistence type="predicted"/>
<feature type="transmembrane region" description="Helical" evidence="8">
    <location>
        <begin position="403"/>
        <end position="422"/>
    </location>
</feature>
<comment type="caution">
    <text evidence="9">The sequence shown here is derived from an EMBL/GenBank/DDBJ whole genome shotgun (WGS) entry which is preliminary data.</text>
</comment>
<dbReference type="Proteomes" id="UP001596289">
    <property type="component" value="Unassembled WGS sequence"/>
</dbReference>
<name>A0ABW1R942_9LACO</name>
<keyword evidence="4" id="KW-0133">Cell shape</keyword>
<feature type="transmembrane region" description="Helical" evidence="8">
    <location>
        <begin position="342"/>
        <end position="358"/>
    </location>
</feature>
<feature type="transmembrane region" description="Helical" evidence="8">
    <location>
        <begin position="379"/>
        <end position="397"/>
    </location>
</feature>